<sequence>MKIEHMKDKSKLIKMKAKYEGLIEGYKAYSFFSLGISLFGTFAAQAFSIAGDSIPLKMRIIERTATLLICLVLVGLFIAWMISYNNRKRLRVEIQLNRVISAEKKREERLREKYLDKKNNSIHR</sequence>
<keyword evidence="3" id="KW-1185">Reference proteome</keyword>
<dbReference type="RefSeq" id="WP_209747028.1">
    <property type="nucleotide sequence ID" value="NZ_JBHSMH010000113.1"/>
</dbReference>
<protein>
    <submittedName>
        <fullName evidence="2">Uncharacterized protein</fullName>
    </submittedName>
</protein>
<evidence type="ECO:0000313" key="2">
    <source>
        <dbReference type="EMBL" id="MFC5471939.1"/>
    </source>
</evidence>
<organism evidence="2 3">
    <name type="scientific">Cohnella suwonensis</name>
    <dbReference type="NCBI Taxonomy" id="696072"/>
    <lineage>
        <taxon>Bacteria</taxon>
        <taxon>Bacillati</taxon>
        <taxon>Bacillota</taxon>
        <taxon>Bacilli</taxon>
        <taxon>Bacillales</taxon>
        <taxon>Paenibacillaceae</taxon>
        <taxon>Cohnella</taxon>
    </lineage>
</organism>
<keyword evidence="1" id="KW-0812">Transmembrane</keyword>
<comment type="caution">
    <text evidence="2">The sequence shown here is derived from an EMBL/GenBank/DDBJ whole genome shotgun (WGS) entry which is preliminary data.</text>
</comment>
<evidence type="ECO:0000256" key="1">
    <source>
        <dbReference type="SAM" id="Phobius"/>
    </source>
</evidence>
<keyword evidence="1" id="KW-0472">Membrane</keyword>
<evidence type="ECO:0000313" key="3">
    <source>
        <dbReference type="Proteomes" id="UP001596105"/>
    </source>
</evidence>
<accession>A0ABW0M2B1</accession>
<keyword evidence="1" id="KW-1133">Transmembrane helix</keyword>
<dbReference type="Proteomes" id="UP001596105">
    <property type="component" value="Unassembled WGS sequence"/>
</dbReference>
<feature type="transmembrane region" description="Helical" evidence="1">
    <location>
        <begin position="21"/>
        <end position="44"/>
    </location>
</feature>
<proteinExistence type="predicted"/>
<gene>
    <name evidence="2" type="ORF">ACFPPD_24990</name>
</gene>
<feature type="transmembrane region" description="Helical" evidence="1">
    <location>
        <begin position="64"/>
        <end position="82"/>
    </location>
</feature>
<name>A0ABW0M2B1_9BACL</name>
<dbReference type="EMBL" id="JBHSMH010000113">
    <property type="protein sequence ID" value="MFC5471939.1"/>
    <property type="molecule type" value="Genomic_DNA"/>
</dbReference>
<reference evidence="3" key="1">
    <citation type="journal article" date="2019" name="Int. J. Syst. Evol. Microbiol.">
        <title>The Global Catalogue of Microorganisms (GCM) 10K type strain sequencing project: providing services to taxonomists for standard genome sequencing and annotation.</title>
        <authorList>
            <consortium name="The Broad Institute Genomics Platform"/>
            <consortium name="The Broad Institute Genome Sequencing Center for Infectious Disease"/>
            <person name="Wu L."/>
            <person name="Ma J."/>
        </authorList>
    </citation>
    <scope>NUCLEOTIDE SEQUENCE [LARGE SCALE GENOMIC DNA]</scope>
    <source>
        <strain evidence="3">CCUG 57113</strain>
    </source>
</reference>